<dbReference type="Proteomes" id="UP001652741">
    <property type="component" value="Chromosome ssa05"/>
</dbReference>
<name>A0ABM3EWB3_SALSA</name>
<dbReference type="InterPro" id="IPR013783">
    <property type="entry name" value="Ig-like_fold"/>
</dbReference>
<evidence type="ECO:0000256" key="7">
    <source>
        <dbReference type="ARBA" id="ARBA00023180"/>
    </source>
</evidence>
<dbReference type="PANTHER" id="PTHR19433:SF133">
    <property type="entry name" value="IMMUNE-TYPE RECEPTOR 5 PRECURSOR-RELATED"/>
    <property type="match status" value="1"/>
</dbReference>
<organism evidence="11 12">
    <name type="scientific">Salmo salar</name>
    <name type="common">Atlantic salmon</name>
    <dbReference type="NCBI Taxonomy" id="8030"/>
    <lineage>
        <taxon>Eukaryota</taxon>
        <taxon>Metazoa</taxon>
        <taxon>Chordata</taxon>
        <taxon>Craniata</taxon>
        <taxon>Vertebrata</taxon>
        <taxon>Euteleostomi</taxon>
        <taxon>Actinopterygii</taxon>
        <taxon>Neopterygii</taxon>
        <taxon>Teleostei</taxon>
        <taxon>Protacanthopterygii</taxon>
        <taxon>Salmoniformes</taxon>
        <taxon>Salmonidae</taxon>
        <taxon>Salmoninae</taxon>
        <taxon>Salmo</taxon>
    </lineage>
</organism>
<sequence length="359" mass="41116">MKLELHSKMIRIWVVVVFFSTIYVTQCDNIQWQVKVREVYIGDTVTLCCVFSNRIYNRGNMYWFEQIVGEIPQVVARMQKFQSKPELYKEFNNSHLNLEKAEADWIYRLTIPKMEPTDEAIYYCARRTEYDVNFINGTFLVLKGNEKIPTVVERPMSDPFHPGDSVTLQCTVLSETCTGEHSVYWFRAGSGESHPGLIYTPGNRSDECEKSFECPSSTKSCVYSLSKNNLSLSDAGTYYCAVATWGQILFGNGTNLNIEKATDPVIIALGVTSAFCLIAILILICTRHTRAVCEHCKLGASQHIRHDISTRESSSQDQDAYILNYAALHYSERKTKRGRKKRETPQESVYSDVRYSDWE</sequence>
<gene>
    <name evidence="12" type="primary">LOC106604429</name>
</gene>
<evidence type="ECO:0000256" key="4">
    <source>
        <dbReference type="ARBA" id="ARBA00022859"/>
    </source>
</evidence>
<dbReference type="GeneID" id="106604429"/>
<keyword evidence="9" id="KW-1133">Transmembrane helix</keyword>
<dbReference type="Pfam" id="PF07686">
    <property type="entry name" value="V-set"/>
    <property type="match status" value="2"/>
</dbReference>
<dbReference type="PANTHER" id="PTHR19433">
    <property type="entry name" value="T-CELL RECEPTOR ALPHA CHAIN V REGION-RELATED"/>
    <property type="match status" value="1"/>
</dbReference>
<keyword evidence="2" id="KW-1003">Cell membrane</keyword>
<keyword evidence="5 9" id="KW-0472">Membrane</keyword>
<proteinExistence type="predicted"/>
<dbReference type="CDD" id="cd00099">
    <property type="entry name" value="IgV"/>
    <property type="match status" value="1"/>
</dbReference>
<dbReference type="PROSITE" id="PS50835">
    <property type="entry name" value="IG_LIKE"/>
    <property type="match status" value="2"/>
</dbReference>
<keyword evidence="11" id="KW-1185">Reference proteome</keyword>
<feature type="region of interest" description="Disordered" evidence="8">
    <location>
        <begin position="333"/>
        <end position="359"/>
    </location>
</feature>
<keyword evidence="4" id="KW-0391">Immunity</keyword>
<dbReference type="InterPro" id="IPR007110">
    <property type="entry name" value="Ig-like_dom"/>
</dbReference>
<keyword evidence="3" id="KW-0732">Signal</keyword>
<feature type="transmembrane region" description="Helical" evidence="9">
    <location>
        <begin position="265"/>
        <end position="285"/>
    </location>
</feature>
<evidence type="ECO:0000256" key="3">
    <source>
        <dbReference type="ARBA" id="ARBA00022729"/>
    </source>
</evidence>
<feature type="domain" description="Ig-like" evidence="10">
    <location>
        <begin position="149"/>
        <end position="242"/>
    </location>
</feature>
<feature type="domain" description="Ig-like" evidence="10">
    <location>
        <begin position="42"/>
        <end position="124"/>
    </location>
</feature>
<dbReference type="InterPro" id="IPR003599">
    <property type="entry name" value="Ig_sub"/>
</dbReference>
<dbReference type="InterPro" id="IPR013106">
    <property type="entry name" value="Ig_V-set"/>
</dbReference>
<evidence type="ECO:0000256" key="9">
    <source>
        <dbReference type="SAM" id="Phobius"/>
    </source>
</evidence>
<dbReference type="InterPro" id="IPR036179">
    <property type="entry name" value="Ig-like_dom_sf"/>
</dbReference>
<evidence type="ECO:0000313" key="12">
    <source>
        <dbReference type="RefSeq" id="XP_045575358.1"/>
    </source>
</evidence>
<evidence type="ECO:0000259" key="10">
    <source>
        <dbReference type="PROSITE" id="PS50835"/>
    </source>
</evidence>
<evidence type="ECO:0000256" key="6">
    <source>
        <dbReference type="ARBA" id="ARBA00023157"/>
    </source>
</evidence>
<dbReference type="SMART" id="SM00406">
    <property type="entry name" value="IGv"/>
    <property type="match status" value="2"/>
</dbReference>
<keyword evidence="9" id="KW-0812">Transmembrane</keyword>
<dbReference type="RefSeq" id="XP_045575358.1">
    <property type="nucleotide sequence ID" value="XM_045719402.1"/>
</dbReference>
<dbReference type="InterPro" id="IPR052051">
    <property type="entry name" value="TCR_complex_component"/>
</dbReference>
<dbReference type="SMART" id="SM00409">
    <property type="entry name" value="IG"/>
    <property type="match status" value="2"/>
</dbReference>
<accession>A0ABM3EWB3</accession>
<evidence type="ECO:0000256" key="5">
    <source>
        <dbReference type="ARBA" id="ARBA00023136"/>
    </source>
</evidence>
<evidence type="ECO:0000256" key="1">
    <source>
        <dbReference type="ARBA" id="ARBA00004236"/>
    </source>
</evidence>
<dbReference type="SUPFAM" id="SSF48726">
    <property type="entry name" value="Immunoglobulin"/>
    <property type="match status" value="2"/>
</dbReference>
<evidence type="ECO:0000256" key="2">
    <source>
        <dbReference type="ARBA" id="ARBA00022475"/>
    </source>
</evidence>
<reference evidence="12" key="1">
    <citation type="submission" date="2025-08" db="UniProtKB">
        <authorList>
            <consortium name="RefSeq"/>
        </authorList>
    </citation>
    <scope>IDENTIFICATION</scope>
</reference>
<protein>
    <recommendedName>
        <fullName evidence="10">Ig-like domain-containing protein</fullName>
    </recommendedName>
</protein>
<dbReference type="Gene3D" id="2.60.40.10">
    <property type="entry name" value="Immunoglobulins"/>
    <property type="match status" value="2"/>
</dbReference>
<keyword evidence="7" id="KW-0325">Glycoprotein</keyword>
<evidence type="ECO:0000313" key="11">
    <source>
        <dbReference type="Proteomes" id="UP001652741"/>
    </source>
</evidence>
<keyword evidence="6" id="KW-1015">Disulfide bond</keyword>
<comment type="subcellular location">
    <subcellularLocation>
        <location evidence="1">Cell membrane</location>
    </subcellularLocation>
</comment>
<evidence type="ECO:0000256" key="8">
    <source>
        <dbReference type="SAM" id="MobiDB-lite"/>
    </source>
</evidence>